<dbReference type="InterPro" id="IPR007110">
    <property type="entry name" value="Ig-like_dom"/>
</dbReference>
<feature type="chain" id="PRO_5040326166" description="Ig-like domain-containing protein" evidence="4">
    <location>
        <begin position="19"/>
        <end position="420"/>
    </location>
</feature>
<evidence type="ECO:0000259" key="5">
    <source>
        <dbReference type="PROSITE" id="PS50835"/>
    </source>
</evidence>
<dbReference type="InterPro" id="IPR013106">
    <property type="entry name" value="Ig_V-set"/>
</dbReference>
<comment type="caution">
    <text evidence="6">The sequence shown here is derived from an EMBL/GenBank/DDBJ whole genome shotgun (WGS) entry which is preliminary data.</text>
</comment>
<evidence type="ECO:0000256" key="4">
    <source>
        <dbReference type="SAM" id="SignalP"/>
    </source>
</evidence>
<dbReference type="Pfam" id="PF07686">
    <property type="entry name" value="V-set"/>
    <property type="match status" value="1"/>
</dbReference>
<keyword evidence="7" id="KW-1185">Reference proteome</keyword>
<gene>
    <name evidence="6" type="ORF">PLEPLA_LOCUS27995</name>
</gene>
<dbReference type="InterPro" id="IPR053896">
    <property type="entry name" value="BTN3A2-like_Ig-C"/>
</dbReference>
<keyword evidence="3" id="KW-0393">Immunoglobulin domain</keyword>
<feature type="domain" description="Ig-like" evidence="5">
    <location>
        <begin position="28"/>
        <end position="110"/>
    </location>
</feature>
<dbReference type="InterPro" id="IPR013783">
    <property type="entry name" value="Ig-like_fold"/>
</dbReference>
<dbReference type="GO" id="GO:0005102">
    <property type="term" value="F:signaling receptor binding"/>
    <property type="evidence" value="ECO:0007669"/>
    <property type="project" value="TreeGrafter"/>
</dbReference>
<protein>
    <recommendedName>
        <fullName evidence="5">Ig-like domain-containing protein</fullName>
    </recommendedName>
</protein>
<evidence type="ECO:0000256" key="3">
    <source>
        <dbReference type="ARBA" id="ARBA00023319"/>
    </source>
</evidence>
<comment type="subcellular location">
    <subcellularLocation>
        <location evidence="1">Membrane</location>
    </subcellularLocation>
</comment>
<dbReference type="Pfam" id="PF22705">
    <property type="entry name" value="C2-set_3"/>
    <property type="match status" value="2"/>
</dbReference>
<dbReference type="Gene3D" id="2.60.40.10">
    <property type="entry name" value="Immunoglobulins"/>
    <property type="match status" value="3"/>
</dbReference>
<accession>A0A9N7YQ41</accession>
<keyword evidence="2" id="KW-0472">Membrane</keyword>
<organism evidence="6 7">
    <name type="scientific">Pleuronectes platessa</name>
    <name type="common">European plaice</name>
    <dbReference type="NCBI Taxonomy" id="8262"/>
    <lineage>
        <taxon>Eukaryota</taxon>
        <taxon>Metazoa</taxon>
        <taxon>Chordata</taxon>
        <taxon>Craniata</taxon>
        <taxon>Vertebrata</taxon>
        <taxon>Euteleostomi</taxon>
        <taxon>Actinopterygii</taxon>
        <taxon>Neopterygii</taxon>
        <taxon>Teleostei</taxon>
        <taxon>Neoteleostei</taxon>
        <taxon>Acanthomorphata</taxon>
        <taxon>Carangaria</taxon>
        <taxon>Pleuronectiformes</taxon>
        <taxon>Pleuronectoidei</taxon>
        <taxon>Pleuronectidae</taxon>
        <taxon>Pleuronectes</taxon>
    </lineage>
</organism>
<evidence type="ECO:0000256" key="1">
    <source>
        <dbReference type="ARBA" id="ARBA00004370"/>
    </source>
</evidence>
<dbReference type="InterPro" id="IPR003599">
    <property type="entry name" value="Ig_sub"/>
</dbReference>
<dbReference type="SMART" id="SM00409">
    <property type="entry name" value="IG"/>
    <property type="match status" value="2"/>
</dbReference>
<feature type="domain" description="Ig-like" evidence="5">
    <location>
        <begin position="333"/>
        <end position="400"/>
    </location>
</feature>
<feature type="domain" description="Ig-like" evidence="5">
    <location>
        <begin position="117"/>
        <end position="217"/>
    </location>
</feature>
<dbReference type="InterPro" id="IPR050504">
    <property type="entry name" value="IgSF_BTN/MOG"/>
</dbReference>
<dbReference type="PROSITE" id="PS50835">
    <property type="entry name" value="IG_LIKE"/>
    <property type="match status" value="3"/>
</dbReference>
<feature type="signal peptide" evidence="4">
    <location>
        <begin position="1"/>
        <end position="18"/>
    </location>
</feature>
<dbReference type="GO" id="GO:0001817">
    <property type="term" value="P:regulation of cytokine production"/>
    <property type="evidence" value="ECO:0007669"/>
    <property type="project" value="TreeGrafter"/>
</dbReference>
<dbReference type="AlphaFoldDB" id="A0A9N7YQ41"/>
<dbReference type="Proteomes" id="UP001153269">
    <property type="component" value="Unassembled WGS sequence"/>
</dbReference>
<sequence length="420" mass="47813">MKLLLLVSFLSLWRRSDGTGAAPIKKLVKEGDDVILPCSFSSRTSGQELFDWKKDKRQEVFMYYKGNERNSAQDKQFRGRVFHFPEHLEEGDASIVIIDTQWTDSGNYACLFPLLLPDIIQSNIELVVGAAPKPSVSILDGTTDWARLRCEVLGAFPKPDVQWQNRAGDIVPAEEPQVTERGGRYDIILQTTVTKTDHYRCVSTQEEINHQIDAEIFVLLNDISCPGQPQWWGVRNWFMRWAVFTSLCSDFRSATEQLPYHTEMQLVRMLSMNRAGDIVPAEEPQVTERGGRYDIILQTTVTKIDHYRCVSTQEEIYHQTEIFVLLNGAAPEPVIKILGETKDGVQLQCSAQGASPKPDVHWLDGDKNIVPAEEPQVTERGGRYDIILQTTVTKTDLYRCVSTQKEIHHQIYTETYVPVH</sequence>
<evidence type="ECO:0000256" key="2">
    <source>
        <dbReference type="ARBA" id="ARBA00023136"/>
    </source>
</evidence>
<evidence type="ECO:0000313" key="6">
    <source>
        <dbReference type="EMBL" id="CAB1440229.1"/>
    </source>
</evidence>
<dbReference type="GO" id="GO:0050852">
    <property type="term" value="P:T cell receptor signaling pathway"/>
    <property type="evidence" value="ECO:0007669"/>
    <property type="project" value="TreeGrafter"/>
</dbReference>
<dbReference type="PANTHER" id="PTHR24100">
    <property type="entry name" value="BUTYROPHILIN"/>
    <property type="match status" value="1"/>
</dbReference>
<name>A0A9N7YQ41_PLEPL</name>
<dbReference type="GO" id="GO:0009897">
    <property type="term" value="C:external side of plasma membrane"/>
    <property type="evidence" value="ECO:0007669"/>
    <property type="project" value="TreeGrafter"/>
</dbReference>
<dbReference type="EMBL" id="CADEAL010002415">
    <property type="protein sequence ID" value="CAB1440229.1"/>
    <property type="molecule type" value="Genomic_DNA"/>
</dbReference>
<proteinExistence type="predicted"/>
<keyword evidence="4" id="KW-0732">Signal</keyword>
<feature type="non-terminal residue" evidence="6">
    <location>
        <position position="420"/>
    </location>
</feature>
<dbReference type="CDD" id="cd00096">
    <property type="entry name" value="Ig"/>
    <property type="match status" value="2"/>
</dbReference>
<dbReference type="SUPFAM" id="SSF48726">
    <property type="entry name" value="Immunoglobulin"/>
    <property type="match status" value="3"/>
</dbReference>
<reference evidence="6" key="1">
    <citation type="submission" date="2020-03" db="EMBL/GenBank/DDBJ databases">
        <authorList>
            <person name="Weist P."/>
        </authorList>
    </citation>
    <scope>NUCLEOTIDE SEQUENCE</scope>
</reference>
<dbReference type="InterPro" id="IPR036179">
    <property type="entry name" value="Ig-like_dom_sf"/>
</dbReference>
<evidence type="ECO:0000313" key="7">
    <source>
        <dbReference type="Proteomes" id="UP001153269"/>
    </source>
</evidence>